<comment type="catalytic activity">
    <reaction evidence="8">
        <text>L-glutamate + ATP = L-glutamyl 5-phosphate + ADP</text>
        <dbReference type="Rhea" id="RHEA:14877"/>
        <dbReference type="ChEBI" id="CHEBI:29985"/>
        <dbReference type="ChEBI" id="CHEBI:30616"/>
        <dbReference type="ChEBI" id="CHEBI:58274"/>
        <dbReference type="ChEBI" id="CHEBI:456216"/>
        <dbReference type="EC" id="2.7.2.11"/>
    </reaction>
</comment>
<keyword evidence="1 8" id="KW-0963">Cytoplasm</keyword>
<dbReference type="NCBIfam" id="TIGR01027">
    <property type="entry name" value="proB"/>
    <property type="match status" value="1"/>
</dbReference>
<dbReference type="Proteomes" id="UP000429229">
    <property type="component" value="Unassembled WGS sequence"/>
</dbReference>
<evidence type="ECO:0000256" key="2">
    <source>
        <dbReference type="ARBA" id="ARBA00022605"/>
    </source>
</evidence>
<dbReference type="GO" id="GO:0005524">
    <property type="term" value="F:ATP binding"/>
    <property type="evidence" value="ECO:0007669"/>
    <property type="project" value="UniProtKB-KW"/>
</dbReference>
<gene>
    <name evidence="8 10" type="primary">proB</name>
    <name evidence="10" type="ORF">GRI68_02220</name>
</gene>
<feature type="domain" description="Aspartate/glutamate/uridylate kinase" evidence="9">
    <location>
        <begin position="19"/>
        <end position="247"/>
    </location>
</feature>
<organism evidence="10 11">
    <name type="scientific">Alteriqipengyuania halimionae</name>
    <dbReference type="NCBI Taxonomy" id="1926630"/>
    <lineage>
        <taxon>Bacteria</taxon>
        <taxon>Pseudomonadati</taxon>
        <taxon>Pseudomonadota</taxon>
        <taxon>Alphaproteobacteria</taxon>
        <taxon>Sphingomonadales</taxon>
        <taxon>Erythrobacteraceae</taxon>
        <taxon>Alteriqipengyuania</taxon>
    </lineage>
</organism>
<dbReference type="SUPFAM" id="SSF53633">
    <property type="entry name" value="Carbamate kinase-like"/>
    <property type="match status" value="1"/>
</dbReference>
<comment type="subcellular location">
    <subcellularLocation>
        <location evidence="8">Cytoplasm</location>
    </subcellularLocation>
</comment>
<evidence type="ECO:0000256" key="4">
    <source>
        <dbReference type="ARBA" id="ARBA00022679"/>
    </source>
</evidence>
<dbReference type="GO" id="GO:0005829">
    <property type="term" value="C:cytosol"/>
    <property type="evidence" value="ECO:0007669"/>
    <property type="project" value="TreeGrafter"/>
</dbReference>
<feature type="binding site" evidence="8">
    <location>
        <position position="64"/>
    </location>
    <ligand>
        <name>substrate</name>
    </ligand>
</feature>
<dbReference type="EMBL" id="WTYR01000001">
    <property type="protein sequence ID" value="MXP08993.1"/>
    <property type="molecule type" value="Genomic_DNA"/>
</dbReference>
<keyword evidence="4 8" id="KW-0808">Transferase</keyword>
<dbReference type="CDD" id="cd04242">
    <property type="entry name" value="AAK_G5K_ProB"/>
    <property type="match status" value="1"/>
</dbReference>
<dbReference type="Gene3D" id="3.40.1160.10">
    <property type="entry name" value="Acetylglutamate kinase-like"/>
    <property type="match status" value="1"/>
</dbReference>
<comment type="caution">
    <text evidence="10">The sequence shown here is derived from an EMBL/GenBank/DDBJ whole genome shotgun (WGS) entry which is preliminary data.</text>
</comment>
<keyword evidence="3 8" id="KW-0641">Proline biosynthesis</keyword>
<evidence type="ECO:0000256" key="7">
    <source>
        <dbReference type="ARBA" id="ARBA00022840"/>
    </source>
</evidence>
<feature type="binding site" evidence="8">
    <location>
        <begin position="224"/>
        <end position="230"/>
    </location>
    <ligand>
        <name>ATP</name>
        <dbReference type="ChEBI" id="CHEBI:30616"/>
    </ligand>
</feature>
<dbReference type="InterPro" id="IPR001048">
    <property type="entry name" value="Asp/Glu/Uridylate_kinase"/>
</dbReference>
<proteinExistence type="inferred from homology"/>
<evidence type="ECO:0000256" key="1">
    <source>
        <dbReference type="ARBA" id="ARBA00022490"/>
    </source>
</evidence>
<keyword evidence="11" id="KW-1185">Reference proteome</keyword>
<dbReference type="OrthoDB" id="9804434at2"/>
<evidence type="ECO:0000256" key="6">
    <source>
        <dbReference type="ARBA" id="ARBA00022777"/>
    </source>
</evidence>
<dbReference type="Pfam" id="PF00696">
    <property type="entry name" value="AA_kinase"/>
    <property type="match status" value="1"/>
</dbReference>
<dbReference type="InterPro" id="IPR019797">
    <property type="entry name" value="Glutamate_5-kinase_CS"/>
</dbReference>
<feature type="binding site" evidence="8">
    <location>
        <begin position="182"/>
        <end position="183"/>
    </location>
    <ligand>
        <name>ATP</name>
        <dbReference type="ChEBI" id="CHEBI:30616"/>
    </ligand>
</feature>
<evidence type="ECO:0000313" key="10">
    <source>
        <dbReference type="EMBL" id="MXP08993.1"/>
    </source>
</evidence>
<dbReference type="InterPro" id="IPR005715">
    <property type="entry name" value="Glu_5kinase/COase_Synthase"/>
</dbReference>
<dbReference type="HAMAP" id="MF_00456">
    <property type="entry name" value="ProB"/>
    <property type="match status" value="1"/>
</dbReference>
<sequence>MSEEPVAPHAAQLIDAARTIVIKVGSSLLVDRDRRKVRAAWLAALAEDVAALRESDKRVIVVSSGAVALGWHHMGIDRPASLESKQAVAAIGQGLLMNAWRAAFDPHHVEVAQLLLTRGDTESDRRRANARATLAMLLEMGALPVINENDSVATEELQYGDNDQLSALVAELAGAEALLLLSDVDGLYDGDPAQPDAHHIGHVPQVTPEVEALARKPLEGSVGTGGMASKLSAAKLANERGCGTIIASGRPMHALASLRDRKVRATVIGT</sequence>
<comment type="similarity">
    <text evidence="8">Belongs to the glutamate 5-kinase family.</text>
</comment>
<feature type="binding site" evidence="8">
    <location>
        <position position="162"/>
    </location>
    <ligand>
        <name>substrate</name>
    </ligand>
</feature>
<name>A0A6I4U239_9SPHN</name>
<dbReference type="PIRSF" id="PIRSF000729">
    <property type="entry name" value="GK"/>
    <property type="match status" value="1"/>
</dbReference>
<feature type="binding site" evidence="8">
    <location>
        <position position="23"/>
    </location>
    <ligand>
        <name>ATP</name>
        <dbReference type="ChEBI" id="CHEBI:30616"/>
    </ligand>
</feature>
<comment type="function">
    <text evidence="8">Catalyzes the transfer of a phosphate group to glutamate to form L-glutamate 5-phosphate.</text>
</comment>
<feature type="binding site" evidence="8">
    <location>
        <position position="150"/>
    </location>
    <ligand>
        <name>substrate</name>
    </ligand>
</feature>
<dbReference type="InterPro" id="IPR001057">
    <property type="entry name" value="Glu/AcGlu_kinase"/>
</dbReference>
<dbReference type="PROSITE" id="PS00902">
    <property type="entry name" value="GLUTAMATE_5_KINASE"/>
    <property type="match status" value="1"/>
</dbReference>
<dbReference type="FunFam" id="3.40.1160.10:FF:000018">
    <property type="entry name" value="Glutamate 5-kinase"/>
    <property type="match status" value="1"/>
</dbReference>
<dbReference type="RefSeq" id="WP_160615497.1">
    <property type="nucleotide sequence ID" value="NZ_WTYR01000001.1"/>
</dbReference>
<dbReference type="PRINTS" id="PR00474">
    <property type="entry name" value="GLU5KINASE"/>
</dbReference>
<evidence type="ECO:0000313" key="11">
    <source>
        <dbReference type="Proteomes" id="UP000429229"/>
    </source>
</evidence>
<dbReference type="EC" id="2.7.2.11" evidence="8"/>
<dbReference type="GO" id="GO:0055129">
    <property type="term" value="P:L-proline biosynthetic process"/>
    <property type="evidence" value="ECO:0007669"/>
    <property type="project" value="UniProtKB-UniRule"/>
</dbReference>
<keyword evidence="6 8" id="KW-0418">Kinase</keyword>
<keyword evidence="5 8" id="KW-0547">Nucleotide-binding</keyword>
<evidence type="ECO:0000256" key="8">
    <source>
        <dbReference type="HAMAP-Rule" id="MF_00456"/>
    </source>
</evidence>
<dbReference type="InterPro" id="IPR036393">
    <property type="entry name" value="AceGlu_kinase-like_sf"/>
</dbReference>
<reference evidence="10 11" key="1">
    <citation type="submission" date="2019-12" db="EMBL/GenBank/DDBJ databases">
        <title>Genomic-based taxomic classification of the family Erythrobacteraceae.</title>
        <authorList>
            <person name="Xu L."/>
        </authorList>
    </citation>
    <scope>NUCLEOTIDE SEQUENCE [LARGE SCALE GENOMIC DNA]</scope>
    <source>
        <strain evidence="10 11">LMG 29519</strain>
    </source>
</reference>
<protein>
    <recommendedName>
        <fullName evidence="8">Glutamate 5-kinase</fullName>
        <ecNumber evidence="8">2.7.2.11</ecNumber>
    </recommendedName>
    <alternativeName>
        <fullName evidence="8">Gamma-glutamyl kinase</fullName>
        <shortName evidence="8">GK</shortName>
    </alternativeName>
</protein>
<dbReference type="GO" id="GO:0004349">
    <property type="term" value="F:glutamate 5-kinase activity"/>
    <property type="evidence" value="ECO:0007669"/>
    <property type="project" value="UniProtKB-UniRule"/>
</dbReference>
<evidence type="ECO:0000256" key="5">
    <source>
        <dbReference type="ARBA" id="ARBA00022741"/>
    </source>
</evidence>
<dbReference type="InterPro" id="IPR041739">
    <property type="entry name" value="G5K_ProB"/>
</dbReference>
<evidence type="ECO:0000256" key="3">
    <source>
        <dbReference type="ARBA" id="ARBA00022650"/>
    </source>
</evidence>
<dbReference type="UniPathway" id="UPA00098">
    <property type="reaction ID" value="UER00359"/>
</dbReference>
<evidence type="ECO:0000259" key="9">
    <source>
        <dbReference type="Pfam" id="PF00696"/>
    </source>
</evidence>
<accession>A0A6I4U239</accession>
<dbReference type="PANTHER" id="PTHR43654">
    <property type="entry name" value="GLUTAMATE 5-KINASE"/>
    <property type="match status" value="1"/>
</dbReference>
<dbReference type="PANTHER" id="PTHR43654:SF1">
    <property type="entry name" value="ISOPENTENYL PHOSPHATE KINASE"/>
    <property type="match status" value="1"/>
</dbReference>
<comment type="pathway">
    <text evidence="8">Amino-acid biosynthesis; L-proline biosynthesis; L-glutamate 5-semialdehyde from L-glutamate: step 1/2.</text>
</comment>
<dbReference type="AlphaFoldDB" id="A0A6I4U239"/>
<keyword evidence="7 8" id="KW-0067">ATP-binding</keyword>
<dbReference type="InterPro" id="IPR011529">
    <property type="entry name" value="Glu_5kinase"/>
</dbReference>
<keyword evidence="2 8" id="KW-0028">Amino-acid biosynthesis</keyword>